<reference evidence="2 3" key="1">
    <citation type="submission" date="2024-11" db="EMBL/GenBank/DDBJ databases">
        <title>Adaptive evolution of stress response genes in parasites aligns with host niche diversity.</title>
        <authorList>
            <person name="Hahn C."/>
            <person name="Resl P."/>
        </authorList>
    </citation>
    <scope>NUCLEOTIDE SEQUENCE [LARGE SCALE GENOMIC DNA]</scope>
    <source>
        <strain evidence="2">EGGRZ-B1_66</strain>
        <tissue evidence="2">Body</tissue>
    </source>
</reference>
<dbReference type="InterPro" id="IPR036034">
    <property type="entry name" value="PDZ_sf"/>
</dbReference>
<dbReference type="Gene3D" id="2.30.42.10">
    <property type="match status" value="1"/>
</dbReference>
<protein>
    <submittedName>
        <fullName evidence="2">Leucine rich repeat containing</fullName>
    </submittedName>
</protein>
<comment type="caution">
    <text evidence="2">The sequence shown here is derived from an EMBL/GenBank/DDBJ whole genome shotgun (WGS) entry which is preliminary data.</text>
</comment>
<dbReference type="InterPro" id="IPR001478">
    <property type="entry name" value="PDZ"/>
</dbReference>
<keyword evidence="3" id="KW-1185">Reference proteome</keyword>
<name>A0ABD2PZ19_9PLAT</name>
<evidence type="ECO:0000259" key="1">
    <source>
        <dbReference type="PROSITE" id="PS50106"/>
    </source>
</evidence>
<proteinExistence type="predicted"/>
<organism evidence="2 3">
    <name type="scientific">Cichlidogyrus casuarinus</name>
    <dbReference type="NCBI Taxonomy" id="1844966"/>
    <lineage>
        <taxon>Eukaryota</taxon>
        <taxon>Metazoa</taxon>
        <taxon>Spiralia</taxon>
        <taxon>Lophotrochozoa</taxon>
        <taxon>Platyhelminthes</taxon>
        <taxon>Monogenea</taxon>
        <taxon>Monopisthocotylea</taxon>
        <taxon>Dactylogyridea</taxon>
        <taxon>Ancyrocephalidae</taxon>
        <taxon>Cichlidogyrus</taxon>
    </lineage>
</organism>
<feature type="domain" description="PDZ" evidence="1">
    <location>
        <begin position="28"/>
        <end position="91"/>
    </location>
</feature>
<accession>A0ABD2PZ19</accession>
<dbReference type="PROSITE" id="PS50106">
    <property type="entry name" value="PDZ"/>
    <property type="match status" value="1"/>
</dbReference>
<evidence type="ECO:0000313" key="2">
    <source>
        <dbReference type="EMBL" id="KAL3312343.1"/>
    </source>
</evidence>
<dbReference type="EMBL" id="JBJKFK010001737">
    <property type="protein sequence ID" value="KAL3312343.1"/>
    <property type="molecule type" value="Genomic_DNA"/>
</dbReference>
<dbReference type="AlphaFoldDB" id="A0ABD2PZ19"/>
<dbReference type="Proteomes" id="UP001626550">
    <property type="component" value="Unassembled WGS sequence"/>
</dbReference>
<sequence>MQKFVVPTNSRDSQLSNGALVRRILFVPVTIERRAGVGLGLSIAGGLSSVPYKDNDRGIFVSKLVENGLAAQSGLQLNDKILSVRILSLMI</sequence>
<dbReference type="PANTHER" id="PTHR23119:SF50">
    <property type="entry name" value="PDZ DOMAIN-CONTAINING PROTEIN"/>
    <property type="match status" value="1"/>
</dbReference>
<dbReference type="PANTHER" id="PTHR23119">
    <property type="entry name" value="DISCS LARGE"/>
    <property type="match status" value="1"/>
</dbReference>
<dbReference type="InterPro" id="IPR050614">
    <property type="entry name" value="Synaptic_Scaffolding_LAP-MAGUK"/>
</dbReference>
<dbReference type="SUPFAM" id="SSF50156">
    <property type="entry name" value="PDZ domain-like"/>
    <property type="match status" value="1"/>
</dbReference>
<dbReference type="Pfam" id="PF00595">
    <property type="entry name" value="PDZ"/>
    <property type="match status" value="1"/>
</dbReference>
<gene>
    <name evidence="2" type="primary">LRRC1</name>
    <name evidence="2" type="ORF">Ciccas_009066</name>
</gene>
<evidence type="ECO:0000313" key="3">
    <source>
        <dbReference type="Proteomes" id="UP001626550"/>
    </source>
</evidence>